<dbReference type="EMBL" id="CP019479">
    <property type="protein sequence ID" value="UQC87796.1"/>
    <property type="molecule type" value="Genomic_DNA"/>
</dbReference>
<dbReference type="KEGG" id="clup:CLUP02_13315"/>
<accession>A0A9Q8T258</accession>
<evidence type="ECO:0000313" key="2">
    <source>
        <dbReference type="EMBL" id="UQC87796.1"/>
    </source>
</evidence>
<protein>
    <submittedName>
        <fullName evidence="2">Uncharacterized protein</fullName>
    </submittedName>
</protein>
<keyword evidence="3" id="KW-1185">Reference proteome</keyword>
<proteinExistence type="predicted"/>
<dbReference type="GeneID" id="73347266"/>
<feature type="region of interest" description="Disordered" evidence="1">
    <location>
        <begin position="114"/>
        <end position="137"/>
    </location>
</feature>
<reference evidence="2" key="1">
    <citation type="journal article" date="2021" name="Mol. Plant Microbe Interact.">
        <title>Complete Genome Sequence of the Plant-Pathogenic Fungus Colletotrichum lupini.</title>
        <authorList>
            <person name="Baroncelli R."/>
            <person name="Pensec F."/>
            <person name="Da Lio D."/>
            <person name="Boufleur T."/>
            <person name="Vicente I."/>
            <person name="Sarrocco S."/>
            <person name="Picot A."/>
            <person name="Baraldi E."/>
            <person name="Sukno S."/>
            <person name="Thon M."/>
            <person name="Le Floch G."/>
        </authorList>
    </citation>
    <scope>NUCLEOTIDE SEQUENCE</scope>
    <source>
        <strain evidence="2">IMI 504893</strain>
    </source>
</reference>
<organism evidence="2 3">
    <name type="scientific">Colletotrichum lupini</name>
    <dbReference type="NCBI Taxonomy" id="145971"/>
    <lineage>
        <taxon>Eukaryota</taxon>
        <taxon>Fungi</taxon>
        <taxon>Dikarya</taxon>
        <taxon>Ascomycota</taxon>
        <taxon>Pezizomycotina</taxon>
        <taxon>Sordariomycetes</taxon>
        <taxon>Hypocreomycetidae</taxon>
        <taxon>Glomerellales</taxon>
        <taxon>Glomerellaceae</taxon>
        <taxon>Colletotrichum</taxon>
        <taxon>Colletotrichum acutatum species complex</taxon>
    </lineage>
</organism>
<evidence type="ECO:0000313" key="3">
    <source>
        <dbReference type="Proteomes" id="UP000830671"/>
    </source>
</evidence>
<sequence length="246" mass="27075">MKLFRELSFRLPLHLCDFAIGWHGSIHPELPMFTTAGDNEWLFRPKASRFNNATSTEKMSVFASKVGWAEGHTKSVPVSRITKNLVAGQSTTVIITGVSPANQARDLFPQLSTTVVSSTKDPRNDLGTESLSDSSHVQAATNISKMSGTHVSNLHNLPPPTIHGPSRQPLPHILALLISLLYLYAKSPPMARCIVQVLSQTTISPASSHSTTTRYFSCVAWSKSFSNKAFEASGVRFSMWWMCMAR</sequence>
<dbReference type="Proteomes" id="UP000830671">
    <property type="component" value="Chromosome 7"/>
</dbReference>
<name>A0A9Q8T258_9PEZI</name>
<gene>
    <name evidence="2" type="ORF">CLUP02_13315</name>
</gene>
<dbReference type="RefSeq" id="XP_049149402.1">
    <property type="nucleotide sequence ID" value="XM_049292256.1"/>
</dbReference>
<feature type="compositionally biased region" description="Polar residues" evidence="1">
    <location>
        <begin position="127"/>
        <end position="137"/>
    </location>
</feature>
<dbReference type="AlphaFoldDB" id="A0A9Q8T258"/>
<evidence type="ECO:0000256" key="1">
    <source>
        <dbReference type="SAM" id="MobiDB-lite"/>
    </source>
</evidence>